<reference evidence="1 2" key="1">
    <citation type="journal article" date="2022" name="Hortic Res">
        <title>A haplotype resolved chromosomal level avocado genome allows analysis of novel avocado genes.</title>
        <authorList>
            <person name="Nath O."/>
            <person name="Fletcher S.J."/>
            <person name="Hayward A."/>
            <person name="Shaw L.M."/>
            <person name="Masouleh A.K."/>
            <person name="Furtado A."/>
            <person name="Henry R.J."/>
            <person name="Mitter N."/>
        </authorList>
    </citation>
    <scope>NUCLEOTIDE SEQUENCE [LARGE SCALE GENOMIC DNA]</scope>
    <source>
        <strain evidence="2">cv. Hass</strain>
    </source>
</reference>
<keyword evidence="2" id="KW-1185">Reference proteome</keyword>
<evidence type="ECO:0000313" key="2">
    <source>
        <dbReference type="Proteomes" id="UP001234297"/>
    </source>
</evidence>
<dbReference type="EMBL" id="CM056818">
    <property type="protein sequence ID" value="KAJ8621734.1"/>
    <property type="molecule type" value="Genomic_DNA"/>
</dbReference>
<proteinExistence type="predicted"/>
<name>A0ACC2KL89_PERAE</name>
<comment type="caution">
    <text evidence="1">The sequence shown here is derived from an EMBL/GenBank/DDBJ whole genome shotgun (WGS) entry which is preliminary data.</text>
</comment>
<organism evidence="1 2">
    <name type="scientific">Persea americana</name>
    <name type="common">Avocado</name>
    <dbReference type="NCBI Taxonomy" id="3435"/>
    <lineage>
        <taxon>Eukaryota</taxon>
        <taxon>Viridiplantae</taxon>
        <taxon>Streptophyta</taxon>
        <taxon>Embryophyta</taxon>
        <taxon>Tracheophyta</taxon>
        <taxon>Spermatophyta</taxon>
        <taxon>Magnoliopsida</taxon>
        <taxon>Magnoliidae</taxon>
        <taxon>Laurales</taxon>
        <taxon>Lauraceae</taxon>
        <taxon>Persea</taxon>
    </lineage>
</organism>
<dbReference type="Proteomes" id="UP001234297">
    <property type="component" value="Chromosome 10"/>
</dbReference>
<protein>
    <submittedName>
        <fullName evidence="1">Uncharacterized protein</fullName>
    </submittedName>
</protein>
<gene>
    <name evidence="1" type="ORF">MRB53_030263</name>
</gene>
<sequence>MMELTLAVGRLLQTRIFESEICLVYKKPIYPKHVAANECLWYTLFSLLQSIAMDAGSSAAMESCNWA</sequence>
<evidence type="ECO:0000313" key="1">
    <source>
        <dbReference type="EMBL" id="KAJ8621734.1"/>
    </source>
</evidence>
<accession>A0ACC2KL89</accession>